<feature type="transmembrane region" description="Helical" evidence="1">
    <location>
        <begin position="110"/>
        <end position="128"/>
    </location>
</feature>
<comment type="caution">
    <text evidence="2">The sequence shown here is derived from an EMBL/GenBank/DDBJ whole genome shotgun (WGS) entry which is preliminary data.</text>
</comment>
<evidence type="ECO:0000313" key="2">
    <source>
        <dbReference type="EMBL" id="KGF33734.1"/>
    </source>
</evidence>
<dbReference type="AlphaFoldDB" id="A0A096BKR9"/>
<accession>A0A096BKR9</accession>
<organism evidence="2 3">
    <name type="scientific">Hoylesella buccalis DNF00853</name>
    <dbReference type="NCBI Taxonomy" id="1401074"/>
    <lineage>
        <taxon>Bacteria</taxon>
        <taxon>Pseudomonadati</taxon>
        <taxon>Bacteroidota</taxon>
        <taxon>Bacteroidia</taxon>
        <taxon>Bacteroidales</taxon>
        <taxon>Prevotellaceae</taxon>
        <taxon>Hoylesella</taxon>
    </lineage>
</organism>
<feature type="transmembrane region" description="Helical" evidence="1">
    <location>
        <begin position="72"/>
        <end position="90"/>
    </location>
</feature>
<name>A0A096BKR9_9BACT</name>
<feature type="transmembrane region" description="Helical" evidence="1">
    <location>
        <begin position="12"/>
        <end position="30"/>
    </location>
</feature>
<evidence type="ECO:0008006" key="4">
    <source>
        <dbReference type="Google" id="ProtNLM"/>
    </source>
</evidence>
<keyword evidence="1" id="KW-0472">Membrane</keyword>
<evidence type="ECO:0000313" key="3">
    <source>
        <dbReference type="Proteomes" id="UP000029556"/>
    </source>
</evidence>
<reference evidence="2 3" key="1">
    <citation type="submission" date="2014-07" db="EMBL/GenBank/DDBJ databases">
        <authorList>
            <person name="McCorrison J."/>
            <person name="Sanka R."/>
            <person name="Torralba M."/>
            <person name="Gillis M."/>
            <person name="Haft D.H."/>
            <person name="Methe B."/>
            <person name="Sutton G."/>
            <person name="Nelson K.E."/>
        </authorList>
    </citation>
    <scope>NUCLEOTIDE SEQUENCE [LARGE SCALE GENOMIC DNA]</scope>
    <source>
        <strain evidence="2 3">DNF00853</strain>
    </source>
</reference>
<dbReference type="Proteomes" id="UP000029556">
    <property type="component" value="Unassembled WGS sequence"/>
</dbReference>
<dbReference type="EMBL" id="JRNN01000078">
    <property type="protein sequence ID" value="KGF33734.1"/>
    <property type="molecule type" value="Genomic_DNA"/>
</dbReference>
<keyword evidence="1" id="KW-1133">Transmembrane helix</keyword>
<dbReference type="RefSeq" id="WP_081941930.1">
    <property type="nucleotide sequence ID" value="NZ_JRNN01000078.1"/>
</dbReference>
<protein>
    <recommendedName>
        <fullName evidence="4">VanZ-like protein</fullName>
    </recommendedName>
</protein>
<feature type="transmembrane region" description="Helical" evidence="1">
    <location>
        <begin position="42"/>
        <end position="60"/>
    </location>
</feature>
<proteinExistence type="predicted"/>
<dbReference type="PANTHER" id="PTHR28008">
    <property type="entry name" value="DOMAIN PROTEIN, PUTATIVE (AFU_ORTHOLOGUE AFUA_3G10980)-RELATED"/>
    <property type="match status" value="1"/>
</dbReference>
<evidence type="ECO:0000256" key="1">
    <source>
        <dbReference type="SAM" id="Phobius"/>
    </source>
</evidence>
<dbReference type="OrthoDB" id="1524985at2"/>
<dbReference type="NCBIfam" id="NF037970">
    <property type="entry name" value="vanZ_1"/>
    <property type="match status" value="1"/>
</dbReference>
<keyword evidence="1" id="KW-0812">Transmembrane</keyword>
<sequence>MQQIIQFIKRYPFTTVLILGIWVVCLIPIPETPLSGVTLIDKWTHVALYTILGCCIWIETVRSRQKLSNKQLFILTFAAPIIMGGLIEIVQATCTGGNRSGEWMDFLADSIGVVLSLLIGILLATCLSKRKKDS</sequence>
<dbReference type="PANTHER" id="PTHR28008:SF1">
    <property type="entry name" value="DOMAIN PROTEIN, PUTATIVE (AFU_ORTHOLOGUE AFUA_3G10980)-RELATED"/>
    <property type="match status" value="1"/>
</dbReference>
<gene>
    <name evidence="2" type="ORF">HMPREF2137_09915</name>
</gene>